<dbReference type="Gene3D" id="3.40.50.720">
    <property type="entry name" value="NAD(P)-binding Rossmann-like Domain"/>
    <property type="match status" value="1"/>
</dbReference>
<dbReference type="PRINTS" id="PR00081">
    <property type="entry name" value="GDHRDH"/>
</dbReference>
<sequence length="383" mass="41658">MAGSLPLASGAGASTSSCAIEAGGEIQRGSMERWSGRVALVTGASSGIGAGVAKELVKQGLKVVGVARRVNKIKEEDILATFDWIKRNLGGVDVLVNNAGSGDYQTLLDGKTEGWEKQIDLGIIGVSICTREAIKSMRERQVDDGHIININSVAGHAVSGVPLLIMSSAIKHGLTVLTEGLRRELVASDSKIRVTSISPGLVRTEATLALEEHLGDTLIKDNPQLAPKDIADAILFCLGAPAHVQSLDRWLVGNTFRLIVPLEEYPHDVLDRWLVGNTFSLIVPLAEYAHLVLDRWLVGNTFRLIVPLAKYSHVVLDRWLVGNTFRLIVPLAKYSHVGLDRWLVGNTFRLIVPLAEYPHVVLARWLVGNTFRLIVRLGFTNIN</sequence>
<evidence type="ECO:0000256" key="2">
    <source>
        <dbReference type="ARBA" id="ARBA00023002"/>
    </source>
</evidence>
<dbReference type="AlphaFoldDB" id="A0A7R9IGM8"/>
<dbReference type="EMBL" id="OE002037">
    <property type="protein sequence ID" value="CAD7458031.1"/>
    <property type="molecule type" value="Genomic_DNA"/>
</dbReference>
<reference evidence="4" key="1">
    <citation type="submission" date="2020-11" db="EMBL/GenBank/DDBJ databases">
        <authorList>
            <person name="Tran Van P."/>
        </authorList>
    </citation>
    <scope>NUCLEOTIDE SEQUENCE</scope>
</reference>
<dbReference type="PRINTS" id="PR00080">
    <property type="entry name" value="SDRFAMILY"/>
</dbReference>
<dbReference type="InterPro" id="IPR036291">
    <property type="entry name" value="NAD(P)-bd_dom_sf"/>
</dbReference>
<protein>
    <submittedName>
        <fullName evidence="4">Uncharacterized protein</fullName>
    </submittedName>
</protein>
<dbReference type="SUPFAM" id="SSF51735">
    <property type="entry name" value="NAD(P)-binding Rossmann-fold domains"/>
    <property type="match status" value="1"/>
</dbReference>
<gene>
    <name evidence="4" type="ORF">TTEB3V08_LOCUS6018</name>
</gene>
<organism evidence="4">
    <name type="scientific">Timema tahoe</name>
    <dbReference type="NCBI Taxonomy" id="61484"/>
    <lineage>
        <taxon>Eukaryota</taxon>
        <taxon>Metazoa</taxon>
        <taxon>Ecdysozoa</taxon>
        <taxon>Arthropoda</taxon>
        <taxon>Hexapoda</taxon>
        <taxon>Insecta</taxon>
        <taxon>Pterygota</taxon>
        <taxon>Neoptera</taxon>
        <taxon>Polyneoptera</taxon>
        <taxon>Phasmatodea</taxon>
        <taxon>Timematodea</taxon>
        <taxon>Timematoidea</taxon>
        <taxon>Timematidae</taxon>
        <taxon>Timema</taxon>
    </lineage>
</organism>
<proteinExistence type="inferred from homology"/>
<dbReference type="Pfam" id="PF00106">
    <property type="entry name" value="adh_short"/>
    <property type="match status" value="2"/>
</dbReference>
<comment type="similarity">
    <text evidence="1 3">Belongs to the short-chain dehydrogenases/reductases (SDR) family.</text>
</comment>
<dbReference type="PANTHER" id="PTHR43115:SF4">
    <property type="entry name" value="DEHYDROGENASE_REDUCTASE SDR FAMILY MEMBER 11"/>
    <property type="match status" value="1"/>
</dbReference>
<keyword evidence="2" id="KW-0560">Oxidoreductase</keyword>
<name>A0A7R9IGM8_9NEOP</name>
<evidence type="ECO:0000313" key="4">
    <source>
        <dbReference type="EMBL" id="CAD7458031.1"/>
    </source>
</evidence>
<accession>A0A7R9IGM8</accession>
<dbReference type="InterPro" id="IPR002347">
    <property type="entry name" value="SDR_fam"/>
</dbReference>
<dbReference type="GO" id="GO:0016491">
    <property type="term" value="F:oxidoreductase activity"/>
    <property type="evidence" value="ECO:0007669"/>
    <property type="project" value="UniProtKB-KW"/>
</dbReference>
<dbReference type="PANTHER" id="PTHR43115">
    <property type="entry name" value="DEHYDROGENASE/REDUCTASE SDR FAMILY MEMBER 11"/>
    <property type="match status" value="1"/>
</dbReference>
<evidence type="ECO:0000256" key="1">
    <source>
        <dbReference type="ARBA" id="ARBA00006484"/>
    </source>
</evidence>
<evidence type="ECO:0000256" key="3">
    <source>
        <dbReference type="RuleBase" id="RU000363"/>
    </source>
</evidence>